<feature type="transmembrane region" description="Helical" evidence="5">
    <location>
        <begin position="268"/>
        <end position="289"/>
    </location>
</feature>
<evidence type="ECO:0000256" key="5">
    <source>
        <dbReference type="SAM" id="Phobius"/>
    </source>
</evidence>
<dbReference type="Proteomes" id="UP000246278">
    <property type="component" value="Unassembled WGS sequence"/>
</dbReference>
<sequence>MGFHEWVLIVLLSILWGGSFFFVGVAVKDFPPFTIVLCRVALASVILLVVIYVKGNTMPSSLALWGGFIVMGALNNLIPFSLIVWGQTHIGSGLASILNGTTPIFSVILAHFLTKEERLTTNRMSGVLVGWVGVTVLIGIDSLRNFGIEMLGQFAVLGAAFSYAYAAIYGRRFKGLSPLVVATGMLCGSTIMMTPMALFIDQPWHLSPSGYTMIALFGLAAISTSLAYIIYFRILATAGPTNLLLVTLLIPLSAILLGIMVLGERLEWNAFVGMGLIFIGLIAIDGRLLKRFKRKETAWYYKI</sequence>
<evidence type="ECO:0000256" key="4">
    <source>
        <dbReference type="ARBA" id="ARBA00023136"/>
    </source>
</evidence>
<protein>
    <submittedName>
        <fullName evidence="7">EamA family transporter</fullName>
    </submittedName>
</protein>
<feature type="transmembrane region" description="Helical" evidence="5">
    <location>
        <begin position="90"/>
        <end position="113"/>
    </location>
</feature>
<feature type="transmembrane region" description="Helical" evidence="5">
    <location>
        <begin position="176"/>
        <end position="199"/>
    </location>
</feature>
<keyword evidence="4 5" id="KW-0472">Membrane</keyword>
<evidence type="ECO:0000256" key="2">
    <source>
        <dbReference type="ARBA" id="ARBA00022692"/>
    </source>
</evidence>
<dbReference type="OrthoDB" id="9812547at2"/>
<accession>A0A317T8G6</accession>
<dbReference type="PANTHER" id="PTHR32322:SF9">
    <property type="entry name" value="AMINO-ACID METABOLITE EFFLUX PUMP-RELATED"/>
    <property type="match status" value="1"/>
</dbReference>
<feature type="transmembrane region" description="Helical" evidence="5">
    <location>
        <begin position="7"/>
        <end position="27"/>
    </location>
</feature>
<feature type="transmembrane region" description="Helical" evidence="5">
    <location>
        <begin position="150"/>
        <end position="169"/>
    </location>
</feature>
<dbReference type="SUPFAM" id="SSF103481">
    <property type="entry name" value="Multidrug resistance efflux transporter EmrE"/>
    <property type="match status" value="2"/>
</dbReference>
<proteinExistence type="predicted"/>
<dbReference type="InterPro" id="IPR037185">
    <property type="entry name" value="EmrE-like"/>
</dbReference>
<keyword evidence="8" id="KW-1185">Reference proteome</keyword>
<feature type="transmembrane region" description="Helical" evidence="5">
    <location>
        <begin position="125"/>
        <end position="144"/>
    </location>
</feature>
<dbReference type="InterPro" id="IPR050638">
    <property type="entry name" value="AA-Vitamin_Transporters"/>
</dbReference>
<comment type="subcellular location">
    <subcellularLocation>
        <location evidence="1">Membrane</location>
        <topology evidence="1">Multi-pass membrane protein</topology>
    </subcellularLocation>
</comment>
<feature type="transmembrane region" description="Helical" evidence="5">
    <location>
        <begin position="243"/>
        <end position="262"/>
    </location>
</feature>
<dbReference type="Pfam" id="PF00892">
    <property type="entry name" value="EamA"/>
    <property type="match status" value="2"/>
</dbReference>
<feature type="domain" description="EamA" evidence="6">
    <location>
        <begin position="151"/>
        <end position="283"/>
    </location>
</feature>
<reference evidence="8" key="1">
    <citation type="submission" date="2017-10" db="EMBL/GenBank/DDBJ databases">
        <authorList>
            <person name="Gaisin V.A."/>
            <person name="Rysina M.S."/>
            <person name="Grouzdev D.S."/>
        </authorList>
    </citation>
    <scope>NUCLEOTIDE SEQUENCE [LARGE SCALE GENOMIC DNA]</scope>
    <source>
        <strain evidence="8">V1</strain>
    </source>
</reference>
<gene>
    <name evidence="7" type="ORF">CR164_04060</name>
</gene>
<evidence type="ECO:0000313" key="8">
    <source>
        <dbReference type="Proteomes" id="UP000246278"/>
    </source>
</evidence>
<dbReference type="GO" id="GO:0016020">
    <property type="term" value="C:membrane"/>
    <property type="evidence" value="ECO:0007669"/>
    <property type="project" value="UniProtKB-SubCell"/>
</dbReference>
<feature type="transmembrane region" description="Helical" evidence="5">
    <location>
        <begin position="211"/>
        <end position="231"/>
    </location>
</feature>
<dbReference type="InterPro" id="IPR000620">
    <property type="entry name" value="EamA_dom"/>
</dbReference>
<evidence type="ECO:0000259" key="6">
    <source>
        <dbReference type="Pfam" id="PF00892"/>
    </source>
</evidence>
<keyword evidence="3 5" id="KW-1133">Transmembrane helix</keyword>
<keyword evidence="2 5" id="KW-0812">Transmembrane</keyword>
<name>A0A317T8G6_9CHLB</name>
<evidence type="ECO:0000256" key="1">
    <source>
        <dbReference type="ARBA" id="ARBA00004141"/>
    </source>
</evidence>
<dbReference type="AlphaFoldDB" id="A0A317T8G6"/>
<dbReference type="EMBL" id="PDNZ01000002">
    <property type="protein sequence ID" value="PWW82984.1"/>
    <property type="molecule type" value="Genomic_DNA"/>
</dbReference>
<feature type="transmembrane region" description="Helical" evidence="5">
    <location>
        <begin position="33"/>
        <end position="53"/>
    </location>
</feature>
<dbReference type="PANTHER" id="PTHR32322">
    <property type="entry name" value="INNER MEMBRANE TRANSPORTER"/>
    <property type="match status" value="1"/>
</dbReference>
<organism evidence="7 8">
    <name type="scientific">Prosthecochloris marina</name>
    <dbReference type="NCBI Taxonomy" id="2017681"/>
    <lineage>
        <taxon>Bacteria</taxon>
        <taxon>Pseudomonadati</taxon>
        <taxon>Chlorobiota</taxon>
        <taxon>Chlorobiia</taxon>
        <taxon>Chlorobiales</taxon>
        <taxon>Chlorobiaceae</taxon>
        <taxon>Prosthecochloris</taxon>
    </lineage>
</organism>
<comment type="caution">
    <text evidence="7">The sequence shown here is derived from an EMBL/GenBank/DDBJ whole genome shotgun (WGS) entry which is preliminary data.</text>
</comment>
<feature type="domain" description="EamA" evidence="6">
    <location>
        <begin position="7"/>
        <end position="138"/>
    </location>
</feature>
<feature type="transmembrane region" description="Helical" evidence="5">
    <location>
        <begin position="62"/>
        <end position="84"/>
    </location>
</feature>
<evidence type="ECO:0000256" key="3">
    <source>
        <dbReference type="ARBA" id="ARBA00022989"/>
    </source>
</evidence>
<evidence type="ECO:0000313" key="7">
    <source>
        <dbReference type="EMBL" id="PWW82984.1"/>
    </source>
</evidence>